<comment type="caution">
    <text evidence="10">The sequence shown here is derived from an EMBL/GenBank/DDBJ whole genome shotgun (WGS) entry which is preliminary data.</text>
</comment>
<organism evidence="10 11">
    <name type="scientific">Leishmania orientalis</name>
    <dbReference type="NCBI Taxonomy" id="2249476"/>
    <lineage>
        <taxon>Eukaryota</taxon>
        <taxon>Discoba</taxon>
        <taxon>Euglenozoa</taxon>
        <taxon>Kinetoplastea</taxon>
        <taxon>Metakinetoplastina</taxon>
        <taxon>Trypanosomatida</taxon>
        <taxon>Trypanosomatidae</taxon>
        <taxon>Leishmaniinae</taxon>
        <taxon>Leishmania</taxon>
    </lineage>
</organism>
<dbReference type="FunFam" id="2.170.11.10:FF:000001">
    <property type="entry name" value="DNA topoisomerase I"/>
    <property type="match status" value="1"/>
</dbReference>
<dbReference type="InterPro" id="IPR011010">
    <property type="entry name" value="DNA_brk_join_enz"/>
</dbReference>
<gene>
    <name evidence="10" type="ORF">LSCM4_01070</name>
</gene>
<evidence type="ECO:0000256" key="4">
    <source>
        <dbReference type="ARBA" id="ARBA00023125"/>
    </source>
</evidence>
<dbReference type="SUPFAM" id="SSF56349">
    <property type="entry name" value="DNA breaking-rejoining enzymes"/>
    <property type="match status" value="1"/>
</dbReference>
<dbReference type="AlphaFoldDB" id="A0A836H105"/>
<keyword evidence="4 6" id="KW-0238">DNA-binding</keyword>
<dbReference type="RefSeq" id="XP_067059785.1">
    <property type="nucleotide sequence ID" value="XM_067203135.1"/>
</dbReference>
<dbReference type="InterPro" id="IPR014711">
    <property type="entry name" value="TopoI_cat_a-hlx-sub_euk"/>
</dbReference>
<evidence type="ECO:0000256" key="7">
    <source>
        <dbReference type="RuleBase" id="RU365101"/>
    </source>
</evidence>
<dbReference type="Pfam" id="PF01028">
    <property type="entry name" value="Topoisom_I"/>
    <property type="match status" value="1"/>
</dbReference>
<comment type="catalytic activity">
    <reaction evidence="1 7">
        <text>ATP-independent breakage of single-stranded DNA, followed by passage and rejoining.</text>
        <dbReference type="EC" id="5.6.2.1"/>
    </reaction>
</comment>
<sequence length="639" mass="73716">MKVEDRKSAVKREQSHSDEEEENHEEYLNWWEQENLHIAGKGERRWETLSHNGVLFPPEYEPHGISILYDGHAFKMTPEEEEVATMFAVMKEHDYYRMEAFRRNFFESWREILDKRQHPIRRLELCDFEPIYQWHLAEREKKLNRTKEEKKAIKEKQDAEAEPYRYCMWDGRREQVANFRVEPPGLFRGRGKHPLMGKLKARVLPEDITINIGETAEVPAPPAGHKWAAVQHDHTVTWLATWRDSVAGNVKYVMLAPSSTIKGQSDMMKFEKARKLKDKVDDIRASYMKDFKSNDVHVAQRAVAMYFIDRLALRVGNEKGEDEADTVGCCSLRVEHIQLMPDNVVRFDFLGKDSIRYQNDVAVLPEVYALLQRFTRRKSPGTDIFDQLNPTQLNDHLKSFMDGLSAKVFRTYNASITLDRWFKEKPVDPKWSIADKLAYFNKANTEVAILCNHQKSVSKNFKAQMMQLTTKSEYTRKTIELLEKAVATAKKRSIEEAAKEFLGEQDRMQREWLESYGTEEQKREFEEIVARRTAPRASSGKKTSSSGTKKTKSASGKKREKAAKKKSAKKKSAKASSKKSAGKSSSKAPKKPKKEDDEEDMPLMSIAAKTRKIAGVKRERAAKEVVSDDDDVPLAALKV</sequence>
<feature type="region of interest" description="Disordered" evidence="8">
    <location>
        <begin position="1"/>
        <end position="24"/>
    </location>
</feature>
<dbReference type="Gene3D" id="2.170.11.10">
    <property type="entry name" value="DNA Topoisomerase I, domain 2"/>
    <property type="match status" value="1"/>
</dbReference>
<comment type="similarity">
    <text evidence="2 7">Belongs to the type IB topoisomerase family.</text>
</comment>
<keyword evidence="11" id="KW-1185">Reference proteome</keyword>
<reference evidence="11" key="1">
    <citation type="journal article" date="2021" name="Microbiol. Resour. Announc.">
        <title>LGAAP: Leishmaniinae Genome Assembly and Annotation Pipeline.</title>
        <authorList>
            <person name="Almutairi H."/>
            <person name="Urbaniak M.D."/>
            <person name="Bates M.D."/>
            <person name="Jariyapan N."/>
            <person name="Kwakye-Nuako G."/>
            <person name="Thomaz-Soccol V."/>
            <person name="Al-Salem W.S."/>
            <person name="Dillon R.J."/>
            <person name="Bates P.A."/>
            <person name="Gatherer D."/>
        </authorList>
    </citation>
    <scope>NUCLEOTIDE SEQUENCE [LARGE SCALE GENOMIC DNA]</scope>
</reference>
<protein>
    <recommendedName>
        <fullName evidence="7">DNA topoisomerase I</fullName>
        <ecNumber evidence="7">5.6.2.1</ecNumber>
    </recommendedName>
    <alternativeName>
        <fullName evidence="7">DNA topoisomerase 1</fullName>
    </alternativeName>
</protein>
<dbReference type="Gene3D" id="3.90.15.10">
    <property type="entry name" value="Topoisomerase I, Chain A, domain 3"/>
    <property type="match status" value="1"/>
</dbReference>
<evidence type="ECO:0000256" key="2">
    <source>
        <dbReference type="ARBA" id="ARBA00006645"/>
    </source>
</evidence>
<dbReference type="SUPFAM" id="SSF56741">
    <property type="entry name" value="Eukaryotic DNA topoisomerase I, N-terminal DNA-binding fragment"/>
    <property type="match status" value="1"/>
</dbReference>
<dbReference type="Proteomes" id="UP000674143">
    <property type="component" value="Unassembled WGS sequence"/>
</dbReference>
<keyword evidence="5 7" id="KW-0413">Isomerase</keyword>
<evidence type="ECO:0000256" key="3">
    <source>
        <dbReference type="ARBA" id="ARBA00023029"/>
    </source>
</evidence>
<dbReference type="PANTHER" id="PTHR10290">
    <property type="entry name" value="DNA TOPOISOMERASE I"/>
    <property type="match status" value="1"/>
</dbReference>
<dbReference type="KEGG" id="loi:92357069"/>
<name>A0A836H105_9TRYP</name>
<proteinExistence type="inferred from homology"/>
<evidence type="ECO:0000259" key="9">
    <source>
        <dbReference type="SMART" id="SM00435"/>
    </source>
</evidence>
<comment type="caution">
    <text evidence="6">Lacks conserved residue(s) required for the propagation of feature annotation.</text>
</comment>
<accession>A0A836H105</accession>
<dbReference type="GO" id="GO:0005730">
    <property type="term" value="C:nucleolus"/>
    <property type="evidence" value="ECO:0007669"/>
    <property type="project" value="TreeGrafter"/>
</dbReference>
<dbReference type="InterPro" id="IPR051062">
    <property type="entry name" value="Topoisomerase_IB"/>
</dbReference>
<dbReference type="GO" id="GO:0005694">
    <property type="term" value="C:chromosome"/>
    <property type="evidence" value="ECO:0007669"/>
    <property type="project" value="InterPro"/>
</dbReference>
<evidence type="ECO:0000313" key="10">
    <source>
        <dbReference type="EMBL" id="KAG5467983.1"/>
    </source>
</evidence>
<dbReference type="InterPro" id="IPR013034">
    <property type="entry name" value="DNA_topo_DNA_db_N_dom1"/>
</dbReference>
<dbReference type="EC" id="5.6.2.1" evidence="7"/>
<dbReference type="GO" id="GO:0007059">
    <property type="term" value="P:chromosome segregation"/>
    <property type="evidence" value="ECO:0007669"/>
    <property type="project" value="TreeGrafter"/>
</dbReference>
<feature type="compositionally biased region" description="Basic residues" evidence="8">
    <location>
        <begin position="549"/>
        <end position="581"/>
    </location>
</feature>
<feature type="compositionally biased region" description="Basic and acidic residues" evidence="8">
    <location>
        <begin position="1"/>
        <end position="17"/>
    </location>
</feature>
<dbReference type="InterPro" id="IPR036202">
    <property type="entry name" value="TopoI_DNA-bd_euk_N_sf"/>
</dbReference>
<feature type="region of interest" description="Disordered" evidence="8">
    <location>
        <begin position="524"/>
        <end position="639"/>
    </location>
</feature>
<dbReference type="FunFam" id="3.90.15.10:FF:000009">
    <property type="entry name" value="DNA topoisomerase I"/>
    <property type="match status" value="1"/>
</dbReference>
<dbReference type="FunFam" id="1.10.10.41:FF:000001">
    <property type="entry name" value="DNA topoisomerase I"/>
    <property type="match status" value="1"/>
</dbReference>
<dbReference type="GO" id="GO:0006260">
    <property type="term" value="P:DNA replication"/>
    <property type="evidence" value="ECO:0007669"/>
    <property type="project" value="TreeGrafter"/>
</dbReference>
<dbReference type="InterPro" id="IPR008336">
    <property type="entry name" value="TopoI_DNA-bd_euk"/>
</dbReference>
<feature type="compositionally biased region" description="Low complexity" evidence="8">
    <location>
        <begin position="537"/>
        <end position="548"/>
    </location>
</feature>
<evidence type="ECO:0000256" key="6">
    <source>
        <dbReference type="PROSITE-ProRule" id="PRU01382"/>
    </source>
</evidence>
<dbReference type="GO" id="GO:0003677">
    <property type="term" value="F:DNA binding"/>
    <property type="evidence" value="ECO:0007669"/>
    <property type="project" value="UniProtKB-UniRule"/>
</dbReference>
<dbReference type="InterPro" id="IPR001631">
    <property type="entry name" value="TopoI"/>
</dbReference>
<dbReference type="SMART" id="SM00435">
    <property type="entry name" value="TOPEUc"/>
    <property type="match status" value="1"/>
</dbReference>
<dbReference type="PANTHER" id="PTHR10290:SF3">
    <property type="entry name" value="DNA TOPOISOMERASE 1"/>
    <property type="match status" value="1"/>
</dbReference>
<evidence type="ECO:0000256" key="5">
    <source>
        <dbReference type="ARBA" id="ARBA00023235"/>
    </source>
</evidence>
<dbReference type="PRINTS" id="PR00416">
    <property type="entry name" value="EUTPISMRASEI"/>
</dbReference>
<dbReference type="SMR" id="A0A836H105"/>
<keyword evidence="3 7" id="KW-0799">Topoisomerase</keyword>
<evidence type="ECO:0000256" key="1">
    <source>
        <dbReference type="ARBA" id="ARBA00000213"/>
    </source>
</evidence>
<comment type="function">
    <text evidence="7">Releases the supercoiling and torsional tension of DNA introduced during the DNA replication and transcription by transiently cleaving and rejoining one strand of the DNA duplex. Introduces a single-strand break via transesterification at the specific target site 5'-[CT]CCTTp site in duplex DNA. The scissile phosphodiester is attacked by the catalytic tyrosine of the enzyme, resulting in the formation of a DNA-(3'-phosphotyrosyl)-enzyme intermediate and the expulsion of a 5'-OH DNA strand. The free DNA strand then undergoes passage around the unbroken strand thus removing DNA supercoils. Finally, in the religation step, the DNA 5'-OH attacks the covalent intermediate to expel the active-site tyrosine and restore the DNA phosphodiester backbone.</text>
</comment>
<dbReference type="Gene3D" id="1.10.10.41">
    <property type="entry name" value="Yeast DNA topoisomerase - domain 1"/>
    <property type="match status" value="1"/>
</dbReference>
<dbReference type="PROSITE" id="PS52038">
    <property type="entry name" value="TOPO_IB_2"/>
    <property type="match status" value="1"/>
</dbReference>
<dbReference type="InterPro" id="IPR013030">
    <property type="entry name" value="DNA_topo_DNA_db_N_dom2"/>
</dbReference>
<feature type="domain" description="DNA topoisomerase I eukaryotic-type" evidence="9">
    <location>
        <begin position="186"/>
        <end position="629"/>
    </location>
</feature>
<dbReference type="GeneID" id="92357069"/>
<dbReference type="GO" id="GO:0006265">
    <property type="term" value="P:DNA topological change"/>
    <property type="evidence" value="ECO:0007669"/>
    <property type="project" value="UniProtKB-UniRule"/>
</dbReference>
<dbReference type="GO" id="GO:0003917">
    <property type="term" value="F:DNA topoisomerase type I (single strand cut, ATP-independent) activity"/>
    <property type="evidence" value="ECO:0007669"/>
    <property type="project" value="UniProtKB-UniRule"/>
</dbReference>
<evidence type="ECO:0000313" key="11">
    <source>
        <dbReference type="Proteomes" id="UP000674143"/>
    </source>
</evidence>
<dbReference type="InterPro" id="IPR013499">
    <property type="entry name" value="TopoI_euk"/>
</dbReference>
<dbReference type="Pfam" id="PF02919">
    <property type="entry name" value="Topoisom_I_N"/>
    <property type="match status" value="1"/>
</dbReference>
<reference evidence="11" key="2">
    <citation type="journal article" date="2021" name="Sci. Data">
        <title>Chromosome-scale genome sequencing, assembly and annotation of six genomes from subfamily Leishmaniinae.</title>
        <authorList>
            <person name="Almutairi H."/>
            <person name="Urbaniak M.D."/>
            <person name="Bates M.D."/>
            <person name="Jariyapan N."/>
            <person name="Kwakye-Nuako G."/>
            <person name="Thomaz Soccol V."/>
            <person name="Al-Salem W.S."/>
            <person name="Dillon R.J."/>
            <person name="Bates P.A."/>
            <person name="Gatherer D."/>
        </authorList>
    </citation>
    <scope>NUCLEOTIDE SEQUENCE [LARGE SCALE GENOMIC DNA]</scope>
</reference>
<dbReference type="CDD" id="cd00659">
    <property type="entry name" value="Topo_IB_C"/>
    <property type="match status" value="1"/>
</dbReference>
<evidence type="ECO:0000256" key="8">
    <source>
        <dbReference type="SAM" id="MobiDB-lite"/>
    </source>
</evidence>
<feature type="compositionally biased region" description="Basic and acidic residues" evidence="8">
    <location>
        <begin position="616"/>
        <end position="626"/>
    </location>
</feature>
<dbReference type="EMBL" id="JAFHLR010000034">
    <property type="protein sequence ID" value="KAG5467983.1"/>
    <property type="molecule type" value="Genomic_DNA"/>
</dbReference>
<dbReference type="InterPro" id="IPR013500">
    <property type="entry name" value="TopoI_cat_euk"/>
</dbReference>